<evidence type="ECO:0000313" key="2">
    <source>
        <dbReference type="EMBL" id="MBI6882669.1"/>
    </source>
</evidence>
<dbReference type="Gene3D" id="2.30.140.50">
    <property type="entry name" value="Protein of unknown function DUF2790"/>
    <property type="match status" value="1"/>
</dbReference>
<dbReference type="InterPro" id="IPR021245">
    <property type="entry name" value="DUF2790"/>
</dbReference>
<comment type="caution">
    <text evidence="2">The sequence shown here is derived from an EMBL/GenBank/DDBJ whole genome shotgun (WGS) entry which is preliminary data.</text>
</comment>
<accession>A0A8I1JIM0</accession>
<protein>
    <submittedName>
        <fullName evidence="2">DUF2790 domain-containing protein</fullName>
    </submittedName>
</protein>
<feature type="chain" id="PRO_5034766408" evidence="1">
    <location>
        <begin position="19"/>
        <end position="82"/>
    </location>
</feature>
<organism evidence="2 3">
    <name type="scientific">Pseudomonas putida</name>
    <name type="common">Arthrobacter siderocapsulatus</name>
    <dbReference type="NCBI Taxonomy" id="303"/>
    <lineage>
        <taxon>Bacteria</taxon>
        <taxon>Pseudomonadati</taxon>
        <taxon>Pseudomonadota</taxon>
        <taxon>Gammaproteobacteria</taxon>
        <taxon>Pseudomonadales</taxon>
        <taxon>Pseudomonadaceae</taxon>
        <taxon>Pseudomonas</taxon>
    </lineage>
</organism>
<feature type="signal peptide" evidence="1">
    <location>
        <begin position="1"/>
        <end position="18"/>
    </location>
</feature>
<dbReference type="Proteomes" id="UP000637061">
    <property type="component" value="Unassembled WGS sequence"/>
</dbReference>
<gene>
    <name evidence="2" type="ORF">JEU22_01980</name>
</gene>
<proteinExistence type="predicted"/>
<reference evidence="2" key="1">
    <citation type="submission" date="2020-12" db="EMBL/GenBank/DDBJ databases">
        <title>Enhanced detection system for hospital associated transmission using whole genome sequencing surveillance.</title>
        <authorList>
            <person name="Harrison L.H."/>
            <person name="Van Tyne D."/>
            <person name="Marsh J.W."/>
            <person name="Griffith M.P."/>
            <person name="Snyder D.J."/>
            <person name="Cooper V.S."/>
            <person name="Mustapha M."/>
        </authorList>
    </citation>
    <scope>NUCLEOTIDE SEQUENCE</scope>
    <source>
        <strain evidence="2">PSB00042</strain>
    </source>
</reference>
<evidence type="ECO:0000313" key="3">
    <source>
        <dbReference type="Proteomes" id="UP000637061"/>
    </source>
</evidence>
<sequence>MKYLFMIAAIALSTNALAIDDSDVAIAEDYRYDQQLDIHKVIKMEPIPRVCGVVKTYMTYEDSEGHRHVLRYSVLGDGCSDN</sequence>
<keyword evidence="1" id="KW-0732">Signal</keyword>
<dbReference type="Pfam" id="PF10976">
    <property type="entry name" value="DUF2790"/>
    <property type="match status" value="1"/>
</dbReference>
<dbReference type="EMBL" id="JAEHTE010000001">
    <property type="protein sequence ID" value="MBI6882669.1"/>
    <property type="molecule type" value="Genomic_DNA"/>
</dbReference>
<dbReference type="AlphaFoldDB" id="A0A8I1JIM0"/>
<dbReference type="RefSeq" id="WP_198746279.1">
    <property type="nucleotide sequence ID" value="NZ_JAEHTE010000001.1"/>
</dbReference>
<name>A0A8I1JIM0_PSEPU</name>
<evidence type="ECO:0000256" key="1">
    <source>
        <dbReference type="SAM" id="SignalP"/>
    </source>
</evidence>